<proteinExistence type="predicted"/>
<sequence length="134" mass="14833">MTSTTATPGLAAESYEAGQLWHYHTRPGEEASRVLINLIEPHAKLGKMIHISVLDVQVKNPHAPDGVTRELPHFPVSEETLRKSLTTLVGRRDILADYREGYEVWKEAFDAGKAGIFTISVAEVVDVIERAANQ</sequence>
<comment type="caution">
    <text evidence="1">The sequence shown here is derived from an EMBL/GenBank/DDBJ whole genome shotgun (WGS) entry which is preliminary data.</text>
</comment>
<keyword evidence="2" id="KW-1185">Reference proteome</keyword>
<gene>
    <name evidence="1" type="ORF">CAL25_11050</name>
</gene>
<name>A0A261TTB3_9BORD</name>
<evidence type="ECO:0000313" key="2">
    <source>
        <dbReference type="Proteomes" id="UP000216913"/>
    </source>
</evidence>
<dbReference type="AlphaFoldDB" id="A0A261TTB3"/>
<reference evidence="1 2" key="1">
    <citation type="submission" date="2017-05" db="EMBL/GenBank/DDBJ databases">
        <title>Complete and WGS of Bordetella genogroups.</title>
        <authorList>
            <person name="Spilker T."/>
            <person name="LiPuma J."/>
        </authorList>
    </citation>
    <scope>NUCLEOTIDE SEQUENCE [LARGE SCALE GENOMIC DNA]</scope>
    <source>
        <strain evidence="1 2">AU10456</strain>
    </source>
</reference>
<protein>
    <submittedName>
        <fullName evidence="1">Uncharacterized protein</fullName>
    </submittedName>
</protein>
<organism evidence="1 2">
    <name type="scientific">Bordetella genomosp. 5</name>
    <dbReference type="NCBI Taxonomy" id="1395608"/>
    <lineage>
        <taxon>Bacteria</taxon>
        <taxon>Pseudomonadati</taxon>
        <taxon>Pseudomonadota</taxon>
        <taxon>Betaproteobacteria</taxon>
        <taxon>Burkholderiales</taxon>
        <taxon>Alcaligenaceae</taxon>
        <taxon>Bordetella</taxon>
    </lineage>
</organism>
<accession>A0A261TTB3</accession>
<dbReference type="Proteomes" id="UP000216913">
    <property type="component" value="Unassembled WGS sequence"/>
</dbReference>
<dbReference type="EMBL" id="NEVP01000006">
    <property type="protein sequence ID" value="OZI52260.1"/>
    <property type="molecule type" value="Genomic_DNA"/>
</dbReference>
<evidence type="ECO:0000313" key="1">
    <source>
        <dbReference type="EMBL" id="OZI52260.1"/>
    </source>
</evidence>
<dbReference type="OrthoDB" id="66828at2"/>